<feature type="compositionally biased region" description="Basic and acidic residues" evidence="1">
    <location>
        <begin position="47"/>
        <end position="56"/>
    </location>
</feature>
<feature type="compositionally biased region" description="Gly residues" evidence="1">
    <location>
        <begin position="63"/>
        <end position="75"/>
    </location>
</feature>
<dbReference type="AlphaFoldDB" id="A0A0N4ZXN8"/>
<sequence length="99" mass="10413">MSRPQKPRSLLSPADESRIAHGAAICPVVQRQRRDPAVRRPVVPRPGAERGPDRRTTGHPHAGAGGDGAVAGGLGRRFRAAANAHRLPGTGHGGRLRRG</sequence>
<evidence type="ECO:0000313" key="2">
    <source>
        <dbReference type="Proteomes" id="UP000038045"/>
    </source>
</evidence>
<dbReference type="Proteomes" id="UP000038045">
    <property type="component" value="Unplaced"/>
</dbReference>
<dbReference type="WBParaSite" id="PTRK_0001349100.1">
    <property type="protein sequence ID" value="PTRK_0001349100.1"/>
    <property type="gene ID" value="PTRK_0001349100"/>
</dbReference>
<proteinExistence type="predicted"/>
<accession>A0A0N4ZXN8</accession>
<evidence type="ECO:0000256" key="1">
    <source>
        <dbReference type="SAM" id="MobiDB-lite"/>
    </source>
</evidence>
<feature type="region of interest" description="Disordered" evidence="1">
    <location>
        <begin position="25"/>
        <end position="99"/>
    </location>
</feature>
<reference evidence="3" key="1">
    <citation type="submission" date="2016-03" db="UniProtKB">
        <authorList>
            <consortium name="WormBaseParasite"/>
        </authorList>
    </citation>
    <scope>IDENTIFICATION</scope>
</reference>
<evidence type="ECO:0000313" key="3">
    <source>
        <dbReference type="WBParaSite" id="PTRK_0001349100.1"/>
    </source>
</evidence>
<protein>
    <submittedName>
        <fullName evidence="3">Uncharacterized protein</fullName>
    </submittedName>
</protein>
<keyword evidence="2" id="KW-1185">Reference proteome</keyword>
<name>A0A0N4ZXN8_PARTI</name>
<organism evidence="2 3">
    <name type="scientific">Parastrongyloides trichosuri</name>
    <name type="common">Possum-specific nematode worm</name>
    <dbReference type="NCBI Taxonomy" id="131310"/>
    <lineage>
        <taxon>Eukaryota</taxon>
        <taxon>Metazoa</taxon>
        <taxon>Ecdysozoa</taxon>
        <taxon>Nematoda</taxon>
        <taxon>Chromadorea</taxon>
        <taxon>Rhabditida</taxon>
        <taxon>Tylenchina</taxon>
        <taxon>Panagrolaimomorpha</taxon>
        <taxon>Strongyloidoidea</taxon>
        <taxon>Strongyloididae</taxon>
        <taxon>Parastrongyloides</taxon>
    </lineage>
</organism>